<protein>
    <recommendedName>
        <fullName evidence="2">EF-hand domain-containing protein</fullName>
    </recommendedName>
</protein>
<name>G0TZ25_TRYVY</name>
<organism evidence="3">
    <name type="scientific">Trypanosoma vivax (strain Y486)</name>
    <dbReference type="NCBI Taxonomy" id="1055687"/>
    <lineage>
        <taxon>Eukaryota</taxon>
        <taxon>Discoba</taxon>
        <taxon>Euglenozoa</taxon>
        <taxon>Kinetoplastea</taxon>
        <taxon>Metakinetoplastina</taxon>
        <taxon>Trypanosomatida</taxon>
        <taxon>Trypanosomatidae</taxon>
        <taxon>Trypanosoma</taxon>
        <taxon>Duttonella</taxon>
    </lineage>
</organism>
<feature type="domain" description="EF-hand" evidence="2">
    <location>
        <begin position="638"/>
        <end position="673"/>
    </location>
</feature>
<evidence type="ECO:0000313" key="3">
    <source>
        <dbReference type="EMBL" id="CCC49228.1"/>
    </source>
</evidence>
<dbReference type="VEuPathDB" id="TriTrypDB:TvY486_0705510"/>
<keyword evidence="1" id="KW-1133">Transmembrane helix</keyword>
<feature type="transmembrane region" description="Helical" evidence="1">
    <location>
        <begin position="6"/>
        <end position="31"/>
    </location>
</feature>
<keyword evidence="1" id="KW-0812">Transmembrane</keyword>
<evidence type="ECO:0000259" key="2">
    <source>
        <dbReference type="PROSITE" id="PS50222"/>
    </source>
</evidence>
<dbReference type="InterPro" id="IPR002048">
    <property type="entry name" value="EF_hand_dom"/>
</dbReference>
<dbReference type="PROSITE" id="PS50222">
    <property type="entry name" value="EF_HAND_2"/>
    <property type="match status" value="1"/>
</dbReference>
<proteinExistence type="predicted"/>
<sequence length="722" mass="80436">MPQLPLARYGASTFTIVSLSASTLLAGVLLYRQRQAKRRSLPACSTLETVRAALHILSRRPRGSGRGIRRFLRSIGLSVHGEGDTVLVIRTAHHSDSSLYYRLLVPLQRQMGYIFDIESDLAPTHTHEVVLEVRSRVGNTKTNTCDSIGRPWASPFSESSECGAISPVPFLTGMEVELCKVQLPDVRVYRNIPPFVPRLLAAYADGRRLFRTFAEELFFYRLQLDELHRGHRAQPPSKETRKQHQDPITTSMISPMYVLSENLMPSSPHHFHSDNTKDMKWPSTVESVDTPSQTQENAWDGVLLSLLGECIDVNATLFSTSLQADYDRVVTRSASPNEVPGAAHFVEPASGAPKTDNGIYDIVHETLFNTVLRKTSNRLGSDGSCELQSHPLRVWYASRESTRVTAELYVLDVAGAKGDALMCSSRVVDEVVAQAILLHHDGSLVEFADALLTRFALRYNPVTPALQRALEHRLRGRNPEKHADCYHLSTSVNDTADCVEQHLDGGPEEEEEDEGCEAEAAVSGNGSTGGAFYAQQFVDDNAYLEDIRDVLNELSNISEFVLKHRLHFCNAVLTAAGSNQLEEVFGVPATVFPFLQCARESVAFVTQAYECIVDVYGPLNYNNFAKYVHDAFIKDRPEVVRHAPRIFRMLNKTRTGVISFEELCCWMARKLSTGLLLRPDAHLLAIAMSLRLPLALLLDRREQWGPIESALASLSDEDIDGY</sequence>
<evidence type="ECO:0000256" key="1">
    <source>
        <dbReference type="SAM" id="Phobius"/>
    </source>
</evidence>
<gene>
    <name evidence="3" type="ORF">TVY486_0705510</name>
</gene>
<keyword evidence="1" id="KW-0472">Membrane</keyword>
<dbReference type="GO" id="GO:0005509">
    <property type="term" value="F:calcium ion binding"/>
    <property type="evidence" value="ECO:0007669"/>
    <property type="project" value="InterPro"/>
</dbReference>
<reference evidence="3" key="1">
    <citation type="journal article" date="2012" name="Proc. Natl. Acad. Sci. U.S.A.">
        <title>Antigenic diversity is generated by distinct evolutionary mechanisms in African trypanosome species.</title>
        <authorList>
            <person name="Jackson A.P."/>
            <person name="Berry A."/>
            <person name="Aslett M."/>
            <person name="Allison H.C."/>
            <person name="Burton P."/>
            <person name="Vavrova-Anderson J."/>
            <person name="Brown R."/>
            <person name="Browne H."/>
            <person name="Corton N."/>
            <person name="Hauser H."/>
            <person name="Gamble J."/>
            <person name="Gilderthorp R."/>
            <person name="Marcello L."/>
            <person name="McQuillan J."/>
            <person name="Otto T.D."/>
            <person name="Quail M.A."/>
            <person name="Sanders M.J."/>
            <person name="van Tonder A."/>
            <person name="Ginger M.L."/>
            <person name="Field M.C."/>
            <person name="Barry J.D."/>
            <person name="Hertz-Fowler C."/>
            <person name="Berriman M."/>
        </authorList>
    </citation>
    <scope>NUCLEOTIDE SEQUENCE</scope>
    <source>
        <strain evidence="3">Y486</strain>
    </source>
</reference>
<dbReference type="OMA" id="PRMECAL"/>
<dbReference type="EMBL" id="HE573023">
    <property type="protein sequence ID" value="CCC49228.1"/>
    <property type="molecule type" value="Genomic_DNA"/>
</dbReference>
<accession>G0TZ25</accession>
<dbReference type="AlphaFoldDB" id="G0TZ25"/>